<dbReference type="InParanoid" id="A0A068UQN8"/>
<dbReference type="Proteomes" id="UP000295252">
    <property type="component" value="Chromosome VIII"/>
</dbReference>
<organism evidence="1 2">
    <name type="scientific">Coffea canephora</name>
    <name type="common">Robusta coffee</name>
    <dbReference type="NCBI Taxonomy" id="49390"/>
    <lineage>
        <taxon>Eukaryota</taxon>
        <taxon>Viridiplantae</taxon>
        <taxon>Streptophyta</taxon>
        <taxon>Embryophyta</taxon>
        <taxon>Tracheophyta</taxon>
        <taxon>Spermatophyta</taxon>
        <taxon>Magnoliopsida</taxon>
        <taxon>eudicotyledons</taxon>
        <taxon>Gunneridae</taxon>
        <taxon>Pentapetalae</taxon>
        <taxon>asterids</taxon>
        <taxon>lamiids</taxon>
        <taxon>Gentianales</taxon>
        <taxon>Rubiaceae</taxon>
        <taxon>Ixoroideae</taxon>
        <taxon>Gardenieae complex</taxon>
        <taxon>Bertiereae - Coffeeae clade</taxon>
        <taxon>Coffeeae</taxon>
        <taxon>Coffea</taxon>
    </lineage>
</organism>
<dbReference type="EMBL" id="HG739129">
    <property type="protein sequence ID" value="CDP10612.1"/>
    <property type="molecule type" value="Genomic_DNA"/>
</dbReference>
<dbReference type="AlphaFoldDB" id="A0A068UQN8"/>
<accession>A0A068UQN8</accession>
<gene>
    <name evidence="1" type="ORF">GSCOC_T00031382001</name>
</gene>
<dbReference type="Gramene" id="CDP10612">
    <property type="protein sequence ID" value="CDP10612"/>
    <property type="gene ID" value="GSCOC_T00031382001"/>
</dbReference>
<proteinExistence type="predicted"/>
<sequence>MDPSSAALKHSSKLTRLAVVLGFVVADEHTADFSGSASFSLSSSLMVKRTLEGPYMFWSLKMSITSMSSSSWAVEFRLGGVEVGSTRELLRQRKQRSSLEEEDNEEAKLVDESENVWELVGAVVVAAWGGV</sequence>
<reference evidence="2" key="1">
    <citation type="journal article" date="2014" name="Science">
        <title>The coffee genome provides insight into the convergent evolution of caffeine biosynthesis.</title>
        <authorList>
            <person name="Denoeud F."/>
            <person name="Carretero-Paulet L."/>
            <person name="Dereeper A."/>
            <person name="Droc G."/>
            <person name="Guyot R."/>
            <person name="Pietrella M."/>
            <person name="Zheng C."/>
            <person name="Alberti A."/>
            <person name="Anthony F."/>
            <person name="Aprea G."/>
            <person name="Aury J.M."/>
            <person name="Bento P."/>
            <person name="Bernard M."/>
            <person name="Bocs S."/>
            <person name="Campa C."/>
            <person name="Cenci A."/>
            <person name="Combes M.C."/>
            <person name="Crouzillat D."/>
            <person name="Da Silva C."/>
            <person name="Daddiego L."/>
            <person name="De Bellis F."/>
            <person name="Dussert S."/>
            <person name="Garsmeur O."/>
            <person name="Gayraud T."/>
            <person name="Guignon V."/>
            <person name="Jahn K."/>
            <person name="Jamilloux V."/>
            <person name="Joet T."/>
            <person name="Labadie K."/>
            <person name="Lan T."/>
            <person name="Leclercq J."/>
            <person name="Lepelley M."/>
            <person name="Leroy T."/>
            <person name="Li L.T."/>
            <person name="Librado P."/>
            <person name="Lopez L."/>
            <person name="Munoz A."/>
            <person name="Noel B."/>
            <person name="Pallavicini A."/>
            <person name="Perrotta G."/>
            <person name="Poncet V."/>
            <person name="Pot D."/>
            <person name="Priyono X."/>
            <person name="Rigoreau M."/>
            <person name="Rouard M."/>
            <person name="Rozas J."/>
            <person name="Tranchant-Dubreuil C."/>
            <person name="VanBuren R."/>
            <person name="Zhang Q."/>
            <person name="Andrade A.C."/>
            <person name="Argout X."/>
            <person name="Bertrand B."/>
            <person name="de Kochko A."/>
            <person name="Graziosi G."/>
            <person name="Henry R.J."/>
            <person name="Jayarama X."/>
            <person name="Ming R."/>
            <person name="Nagai C."/>
            <person name="Rounsley S."/>
            <person name="Sankoff D."/>
            <person name="Giuliano G."/>
            <person name="Albert V.A."/>
            <person name="Wincker P."/>
            <person name="Lashermes P."/>
        </authorList>
    </citation>
    <scope>NUCLEOTIDE SEQUENCE [LARGE SCALE GENOMIC DNA]</scope>
    <source>
        <strain evidence="2">cv. DH200-94</strain>
    </source>
</reference>
<evidence type="ECO:0000313" key="2">
    <source>
        <dbReference type="Proteomes" id="UP000295252"/>
    </source>
</evidence>
<name>A0A068UQN8_COFCA</name>
<keyword evidence="2" id="KW-1185">Reference proteome</keyword>
<protein>
    <submittedName>
        <fullName evidence="1">Uncharacterized protein</fullName>
    </submittedName>
</protein>
<evidence type="ECO:0000313" key="1">
    <source>
        <dbReference type="EMBL" id="CDP10612.1"/>
    </source>
</evidence>